<keyword evidence="1 2" id="KW-0732">Signal</keyword>
<dbReference type="AlphaFoldDB" id="A0A3N2DPG8"/>
<evidence type="ECO:0000256" key="1">
    <source>
        <dbReference type="ARBA" id="ARBA00022729"/>
    </source>
</evidence>
<evidence type="ECO:0000313" key="5">
    <source>
        <dbReference type="Proteomes" id="UP000275394"/>
    </source>
</evidence>
<dbReference type="OrthoDB" id="7620169at2"/>
<name>A0A3N2DPG8_9GAMM</name>
<reference evidence="4 5" key="1">
    <citation type="submission" date="2018-11" db="EMBL/GenBank/DDBJ databases">
        <title>Genomic Encyclopedia of Type Strains, Phase IV (KMG-IV): sequencing the most valuable type-strain genomes for metagenomic binning, comparative biology and taxonomic classification.</title>
        <authorList>
            <person name="Goeker M."/>
        </authorList>
    </citation>
    <scope>NUCLEOTIDE SEQUENCE [LARGE SCALE GENOMIC DNA]</scope>
    <source>
        <strain evidence="4 5">DSM 100316</strain>
    </source>
</reference>
<evidence type="ECO:0000313" key="4">
    <source>
        <dbReference type="EMBL" id="ROS01714.1"/>
    </source>
</evidence>
<dbReference type="Gene3D" id="2.40.160.20">
    <property type="match status" value="1"/>
</dbReference>
<protein>
    <submittedName>
        <fullName evidence="4">Opacity protein-like surface antigen</fullName>
    </submittedName>
</protein>
<proteinExistence type="predicted"/>
<dbReference type="EMBL" id="RKHR01000004">
    <property type="protein sequence ID" value="ROS01714.1"/>
    <property type="molecule type" value="Genomic_DNA"/>
</dbReference>
<feature type="chain" id="PRO_5018293608" evidence="2">
    <location>
        <begin position="23"/>
        <end position="189"/>
    </location>
</feature>
<keyword evidence="5" id="KW-1185">Reference proteome</keyword>
<dbReference type="Pfam" id="PF13505">
    <property type="entry name" value="OMP_b-brl"/>
    <property type="match status" value="1"/>
</dbReference>
<evidence type="ECO:0000256" key="2">
    <source>
        <dbReference type="SAM" id="SignalP"/>
    </source>
</evidence>
<dbReference type="SUPFAM" id="SSF56925">
    <property type="entry name" value="OMPA-like"/>
    <property type="match status" value="1"/>
</dbReference>
<comment type="caution">
    <text evidence="4">The sequence shown here is derived from an EMBL/GenBank/DDBJ whole genome shotgun (WGS) entry which is preliminary data.</text>
</comment>
<evidence type="ECO:0000259" key="3">
    <source>
        <dbReference type="Pfam" id="PF13505"/>
    </source>
</evidence>
<accession>A0A3N2DPG8</accession>
<dbReference type="Proteomes" id="UP000275394">
    <property type="component" value="Unassembled WGS sequence"/>
</dbReference>
<dbReference type="InterPro" id="IPR027385">
    <property type="entry name" value="Beta-barrel_OMP"/>
</dbReference>
<feature type="domain" description="Outer membrane protein beta-barrel" evidence="3">
    <location>
        <begin position="9"/>
        <end position="189"/>
    </location>
</feature>
<dbReference type="InterPro" id="IPR011250">
    <property type="entry name" value="OMP/PagP_B-barrel"/>
</dbReference>
<dbReference type="RefSeq" id="WP_123712475.1">
    <property type="nucleotide sequence ID" value="NZ_RKHR01000004.1"/>
</dbReference>
<organism evidence="4 5">
    <name type="scientific">Sinobacterium caligoides</name>
    <dbReference type="NCBI Taxonomy" id="933926"/>
    <lineage>
        <taxon>Bacteria</taxon>
        <taxon>Pseudomonadati</taxon>
        <taxon>Pseudomonadota</taxon>
        <taxon>Gammaproteobacteria</taxon>
        <taxon>Cellvibrionales</taxon>
        <taxon>Spongiibacteraceae</taxon>
        <taxon>Sinobacterium</taxon>
    </lineage>
</organism>
<feature type="signal peptide" evidence="2">
    <location>
        <begin position="1"/>
        <end position="22"/>
    </location>
</feature>
<sequence>MKKAALLLALPLLSSIAGNALAADKSGFYAGAGIGHGKMTLKTDGGDLDSNNTRVNIHGGYRFNNYIGTEIAYEDIGEFHQSNGSYTAQLLSRNLSAAAVGYLPLSNRFELYGKAGLALVQNTTKGEYKGEPDYRDTSEDVAVFAALGSNFALTQQVDLFAEARFMYAEPEDQLKAYDTSMTVGARYRF</sequence>
<gene>
    <name evidence="4" type="ORF">EDC56_2159</name>
</gene>